<keyword evidence="11" id="KW-1185">Reference proteome</keyword>
<evidence type="ECO:0000256" key="1">
    <source>
        <dbReference type="ARBA" id="ARBA00022448"/>
    </source>
</evidence>
<dbReference type="PROSITE" id="PS51257">
    <property type="entry name" value="PROKAR_LIPOPROTEIN"/>
    <property type="match status" value="1"/>
</dbReference>
<evidence type="ECO:0000256" key="5">
    <source>
        <dbReference type="ARBA" id="ARBA00023004"/>
    </source>
</evidence>
<dbReference type="PANTHER" id="PTHR40942:SF4">
    <property type="entry name" value="CYTOCHROME C5"/>
    <property type="match status" value="1"/>
</dbReference>
<proteinExistence type="predicted"/>
<keyword evidence="2 6" id="KW-0349">Heme</keyword>
<comment type="caution">
    <text evidence="10">The sequence shown here is derived from an EMBL/GenBank/DDBJ whole genome shotgun (WGS) entry which is preliminary data.</text>
</comment>
<evidence type="ECO:0000256" key="4">
    <source>
        <dbReference type="ARBA" id="ARBA00022982"/>
    </source>
</evidence>
<dbReference type="GO" id="GO:0020037">
    <property type="term" value="F:heme binding"/>
    <property type="evidence" value="ECO:0007669"/>
    <property type="project" value="InterPro"/>
</dbReference>
<organism evidence="10 11">
    <name type="scientific">Motiliproteus coralliicola</name>
    <dbReference type="NCBI Taxonomy" id="2283196"/>
    <lineage>
        <taxon>Bacteria</taxon>
        <taxon>Pseudomonadati</taxon>
        <taxon>Pseudomonadota</taxon>
        <taxon>Gammaproteobacteria</taxon>
        <taxon>Oceanospirillales</taxon>
        <taxon>Oceanospirillaceae</taxon>
        <taxon>Motiliproteus</taxon>
    </lineage>
</organism>
<name>A0A369WAV2_9GAMM</name>
<dbReference type="Gene3D" id="6.10.140.1430">
    <property type="match status" value="1"/>
</dbReference>
<dbReference type="InterPro" id="IPR009056">
    <property type="entry name" value="Cyt_c-like_dom"/>
</dbReference>
<reference evidence="10 11" key="1">
    <citation type="submission" date="2018-07" db="EMBL/GenBank/DDBJ databases">
        <title>Motiliproteus coralliicola sp. nov., a bacterium isolated from Coral.</title>
        <authorList>
            <person name="Wang G."/>
        </authorList>
    </citation>
    <scope>NUCLEOTIDE SEQUENCE [LARGE SCALE GENOMIC DNA]</scope>
    <source>
        <strain evidence="10 11">C34</strain>
    </source>
</reference>
<dbReference type="SUPFAM" id="SSF58113">
    <property type="entry name" value="Apolipoprotein A-I"/>
    <property type="match status" value="1"/>
</dbReference>
<dbReference type="OrthoDB" id="9814708at2"/>
<dbReference type="PANTHER" id="PTHR40942">
    <property type="match status" value="1"/>
</dbReference>
<sequence>MASKTPFLCVSAVTALLLVGCGDDKQTASTPAAPEQKAAQPAPEPEAAKPMVEQVKEEVTNAVDAAADTAEQMTDKAEQMAEEIKEQAADTMEKAEQKATDMVASVSEQVTPTAASGESTYKSLCFSCHDTGLAGAPKLGDKAAWEPRLANGIEAIYNTAINGRGAMPAKGGNPGLSDADVKATVDYMISTVN</sequence>
<evidence type="ECO:0000259" key="9">
    <source>
        <dbReference type="PROSITE" id="PS51007"/>
    </source>
</evidence>
<evidence type="ECO:0000256" key="8">
    <source>
        <dbReference type="SAM" id="MobiDB-lite"/>
    </source>
</evidence>
<evidence type="ECO:0000256" key="2">
    <source>
        <dbReference type="ARBA" id="ARBA00022617"/>
    </source>
</evidence>
<keyword evidence="5 6" id="KW-0408">Iron</keyword>
<feature type="coiled-coil region" evidence="7">
    <location>
        <begin position="56"/>
        <end position="101"/>
    </location>
</feature>
<dbReference type="SUPFAM" id="SSF46626">
    <property type="entry name" value="Cytochrome c"/>
    <property type="match status" value="1"/>
</dbReference>
<feature type="domain" description="Cytochrome c" evidence="9">
    <location>
        <begin position="112"/>
        <end position="192"/>
    </location>
</feature>
<keyword evidence="3 6" id="KW-0479">Metal-binding</keyword>
<evidence type="ECO:0000313" key="11">
    <source>
        <dbReference type="Proteomes" id="UP000253769"/>
    </source>
</evidence>
<feature type="region of interest" description="Disordered" evidence="8">
    <location>
        <begin position="25"/>
        <end position="51"/>
    </location>
</feature>
<evidence type="ECO:0000313" key="10">
    <source>
        <dbReference type="EMBL" id="RDE18433.1"/>
    </source>
</evidence>
<evidence type="ECO:0000256" key="7">
    <source>
        <dbReference type="SAM" id="Coils"/>
    </source>
</evidence>
<accession>A0A369WAV2</accession>
<dbReference type="EMBL" id="QQOH01000005">
    <property type="protein sequence ID" value="RDE18433.1"/>
    <property type="molecule type" value="Genomic_DNA"/>
</dbReference>
<gene>
    <name evidence="10" type="ORF">DV711_17450</name>
</gene>
<evidence type="ECO:0000256" key="6">
    <source>
        <dbReference type="PROSITE-ProRule" id="PRU00433"/>
    </source>
</evidence>
<dbReference type="InterPro" id="IPR036909">
    <property type="entry name" value="Cyt_c-like_dom_sf"/>
</dbReference>
<dbReference type="PROSITE" id="PS51007">
    <property type="entry name" value="CYTC"/>
    <property type="match status" value="1"/>
</dbReference>
<dbReference type="AlphaFoldDB" id="A0A369WAV2"/>
<dbReference type="GO" id="GO:0009055">
    <property type="term" value="F:electron transfer activity"/>
    <property type="evidence" value="ECO:0007669"/>
    <property type="project" value="InterPro"/>
</dbReference>
<dbReference type="GO" id="GO:0005506">
    <property type="term" value="F:iron ion binding"/>
    <property type="evidence" value="ECO:0007669"/>
    <property type="project" value="InterPro"/>
</dbReference>
<protein>
    <recommendedName>
        <fullName evidence="9">Cytochrome c domain-containing protein</fullName>
    </recommendedName>
</protein>
<dbReference type="Proteomes" id="UP000253769">
    <property type="component" value="Unassembled WGS sequence"/>
</dbReference>
<keyword evidence="4" id="KW-0249">Electron transport</keyword>
<dbReference type="Pfam" id="PF13442">
    <property type="entry name" value="Cytochrome_CBB3"/>
    <property type="match status" value="1"/>
</dbReference>
<dbReference type="InterPro" id="IPR002323">
    <property type="entry name" value="Cyt_CIE"/>
</dbReference>
<feature type="compositionally biased region" description="Low complexity" evidence="8">
    <location>
        <begin position="31"/>
        <end position="41"/>
    </location>
</feature>
<dbReference type="RefSeq" id="WP_114697011.1">
    <property type="nucleotide sequence ID" value="NZ_QQOH01000005.1"/>
</dbReference>
<keyword evidence="7" id="KW-0175">Coiled coil</keyword>
<dbReference type="PRINTS" id="PR00607">
    <property type="entry name" value="CYTCHROMECIE"/>
</dbReference>
<evidence type="ECO:0000256" key="3">
    <source>
        <dbReference type="ARBA" id="ARBA00022723"/>
    </source>
</evidence>
<keyword evidence="1" id="KW-0813">Transport</keyword>
<dbReference type="Gene3D" id="1.10.760.10">
    <property type="entry name" value="Cytochrome c-like domain"/>
    <property type="match status" value="1"/>
</dbReference>